<keyword evidence="1" id="KW-0472">Membrane</keyword>
<dbReference type="EC" id="3.4.-.-" evidence="3"/>
<feature type="transmembrane region" description="Helical" evidence="1">
    <location>
        <begin position="107"/>
        <end position="129"/>
    </location>
</feature>
<dbReference type="GO" id="GO:0016787">
    <property type="term" value="F:hydrolase activity"/>
    <property type="evidence" value="ECO:0007669"/>
    <property type="project" value="UniProtKB-KW"/>
</dbReference>
<feature type="transmembrane region" description="Helical" evidence="1">
    <location>
        <begin position="9"/>
        <end position="29"/>
    </location>
</feature>
<feature type="transmembrane region" description="Helical" evidence="1">
    <location>
        <begin position="150"/>
        <end position="175"/>
    </location>
</feature>
<gene>
    <name evidence="3" type="ORF">ACFSCT_18725</name>
</gene>
<evidence type="ECO:0000259" key="2">
    <source>
        <dbReference type="Pfam" id="PF02517"/>
    </source>
</evidence>
<feature type="transmembrane region" description="Helical" evidence="1">
    <location>
        <begin position="69"/>
        <end position="87"/>
    </location>
</feature>
<sequence>MRFTDRRSWLWAEFVCLFVLTPVVIAVFMPPRAMFLALFAFSLAGLVLLWRTGGFDWRGLLRGWRRIPWGKVAAVGLIVLVSGWIILSINRPQNLFSFLLTDPARMLLVWAFYPFLSALPQELIFRVLFFHRYAALFPQRRPAILVNAAIFSLAHLMYWSPIVAVLTFLGGIVFARGYLERGFPTAWLMHAVAGNVLFAVGMGVYFYSGNVVRPF</sequence>
<dbReference type="InterPro" id="IPR003675">
    <property type="entry name" value="Rce1/LyrA-like_dom"/>
</dbReference>
<keyword evidence="1" id="KW-0812">Transmembrane</keyword>
<protein>
    <submittedName>
        <fullName evidence="3">CPBP family intramembrane glutamic endopeptidase</fullName>
        <ecNumber evidence="3">3.4.-.-</ecNumber>
    </submittedName>
</protein>
<proteinExistence type="predicted"/>
<comment type="caution">
    <text evidence="3">The sequence shown here is derived from an EMBL/GenBank/DDBJ whole genome shotgun (WGS) entry which is preliminary data.</text>
</comment>
<dbReference type="EMBL" id="JBHUEN010000053">
    <property type="protein sequence ID" value="MFD1883749.1"/>
    <property type="molecule type" value="Genomic_DNA"/>
</dbReference>
<evidence type="ECO:0000256" key="1">
    <source>
        <dbReference type="SAM" id="Phobius"/>
    </source>
</evidence>
<keyword evidence="3" id="KW-0378">Hydrolase</keyword>
<keyword evidence="1" id="KW-1133">Transmembrane helix</keyword>
<dbReference type="Pfam" id="PF02517">
    <property type="entry name" value="Rce1-like"/>
    <property type="match status" value="1"/>
</dbReference>
<organism evidence="3 4">
    <name type="scientific">Paracoccus pacificus</name>
    <dbReference type="NCBI Taxonomy" id="1463598"/>
    <lineage>
        <taxon>Bacteria</taxon>
        <taxon>Pseudomonadati</taxon>
        <taxon>Pseudomonadota</taxon>
        <taxon>Alphaproteobacteria</taxon>
        <taxon>Rhodobacterales</taxon>
        <taxon>Paracoccaceae</taxon>
        <taxon>Paracoccus</taxon>
    </lineage>
</organism>
<feature type="domain" description="CAAX prenyl protease 2/Lysostaphin resistance protein A-like" evidence="2">
    <location>
        <begin position="106"/>
        <end position="192"/>
    </location>
</feature>
<evidence type="ECO:0000313" key="4">
    <source>
        <dbReference type="Proteomes" id="UP001597213"/>
    </source>
</evidence>
<dbReference type="RefSeq" id="WP_379145329.1">
    <property type="nucleotide sequence ID" value="NZ_JBHUEN010000053.1"/>
</dbReference>
<reference evidence="4" key="1">
    <citation type="journal article" date="2019" name="Int. J. Syst. Evol. Microbiol.">
        <title>The Global Catalogue of Microorganisms (GCM) 10K type strain sequencing project: providing services to taxonomists for standard genome sequencing and annotation.</title>
        <authorList>
            <consortium name="The Broad Institute Genomics Platform"/>
            <consortium name="The Broad Institute Genome Sequencing Center for Infectious Disease"/>
            <person name="Wu L."/>
            <person name="Ma J."/>
        </authorList>
    </citation>
    <scope>NUCLEOTIDE SEQUENCE [LARGE SCALE GENOMIC DNA]</scope>
    <source>
        <strain evidence="4">CCUG 56029</strain>
    </source>
</reference>
<name>A0ABW4RBW0_9RHOB</name>
<feature type="transmembrane region" description="Helical" evidence="1">
    <location>
        <begin position="35"/>
        <end position="57"/>
    </location>
</feature>
<accession>A0ABW4RBW0</accession>
<feature type="transmembrane region" description="Helical" evidence="1">
    <location>
        <begin position="187"/>
        <end position="207"/>
    </location>
</feature>
<evidence type="ECO:0000313" key="3">
    <source>
        <dbReference type="EMBL" id="MFD1883749.1"/>
    </source>
</evidence>
<dbReference type="Proteomes" id="UP001597213">
    <property type="component" value="Unassembled WGS sequence"/>
</dbReference>
<keyword evidence="4" id="KW-1185">Reference proteome</keyword>